<evidence type="ECO:0000256" key="2">
    <source>
        <dbReference type="ARBA" id="ARBA00009761"/>
    </source>
</evidence>
<comment type="caution">
    <text evidence="4">The sequence shown here is derived from an EMBL/GenBank/DDBJ whole genome shotgun (WGS) entry which is preliminary data.</text>
</comment>
<comment type="subcellular location">
    <subcellularLocation>
        <location evidence="1">Nucleus</location>
    </subcellularLocation>
</comment>
<dbReference type="InterPro" id="IPR012340">
    <property type="entry name" value="NA-bd_OB-fold"/>
</dbReference>
<dbReference type="EMBL" id="JADNRY010000409">
    <property type="protein sequence ID" value="KAF9056929.1"/>
    <property type="molecule type" value="Genomic_DNA"/>
</dbReference>
<keyword evidence="5" id="KW-1185">Reference proteome</keyword>
<evidence type="ECO:0000313" key="5">
    <source>
        <dbReference type="Proteomes" id="UP000772434"/>
    </source>
</evidence>
<dbReference type="GO" id="GO:0006310">
    <property type="term" value="P:DNA recombination"/>
    <property type="evidence" value="ECO:0007669"/>
    <property type="project" value="InterPro"/>
</dbReference>
<evidence type="ECO:0000256" key="1">
    <source>
        <dbReference type="ARBA" id="ARBA00004123"/>
    </source>
</evidence>
<sequence>MNPPVSQSSIHAPIEEYQGLSPRVNGSLLPLFIGLYVTLPCRIAAKDAGLMTVIASDGSEVKVHMLAANREPSTKFVEVMGKVCNDDGVPEIVAIRVTDMTNDLDLLVVDRVIKHIHSPRFKNTIFNVDGQRIPWYKKF</sequence>
<name>A0A9P5P9I3_9AGAR</name>
<dbReference type="Gene3D" id="2.40.50.140">
    <property type="entry name" value="Nucleic acid-binding proteins"/>
    <property type="match status" value="1"/>
</dbReference>
<dbReference type="Pfam" id="PF08661">
    <property type="entry name" value="Rep_fac-A_3"/>
    <property type="match status" value="1"/>
</dbReference>
<dbReference type="AlphaFoldDB" id="A0A9P5P9I3"/>
<gene>
    <name evidence="4" type="ORF">BDP27DRAFT_1372942</name>
</gene>
<dbReference type="GO" id="GO:0003677">
    <property type="term" value="F:DNA binding"/>
    <property type="evidence" value="ECO:0007669"/>
    <property type="project" value="InterPro"/>
</dbReference>
<dbReference type="OrthoDB" id="188186at2759"/>
<dbReference type="Proteomes" id="UP000772434">
    <property type="component" value="Unassembled WGS sequence"/>
</dbReference>
<organism evidence="4 5">
    <name type="scientific">Rhodocollybia butyracea</name>
    <dbReference type="NCBI Taxonomy" id="206335"/>
    <lineage>
        <taxon>Eukaryota</taxon>
        <taxon>Fungi</taxon>
        <taxon>Dikarya</taxon>
        <taxon>Basidiomycota</taxon>
        <taxon>Agaricomycotina</taxon>
        <taxon>Agaricomycetes</taxon>
        <taxon>Agaricomycetidae</taxon>
        <taxon>Agaricales</taxon>
        <taxon>Marasmiineae</taxon>
        <taxon>Omphalotaceae</taxon>
        <taxon>Rhodocollybia</taxon>
    </lineage>
</organism>
<dbReference type="InterPro" id="IPR013970">
    <property type="entry name" value="Rfa2"/>
</dbReference>
<dbReference type="GO" id="GO:0031981">
    <property type="term" value="C:nuclear lumen"/>
    <property type="evidence" value="ECO:0007669"/>
    <property type="project" value="UniProtKB-ARBA"/>
</dbReference>
<protein>
    <submittedName>
        <fullName evidence="4">Uncharacterized protein</fullName>
    </submittedName>
</protein>
<dbReference type="SUPFAM" id="SSF50249">
    <property type="entry name" value="Nucleic acid-binding proteins"/>
    <property type="match status" value="1"/>
</dbReference>
<reference evidence="4" key="1">
    <citation type="submission" date="2020-11" db="EMBL/GenBank/DDBJ databases">
        <authorList>
            <consortium name="DOE Joint Genome Institute"/>
            <person name="Ahrendt S."/>
            <person name="Riley R."/>
            <person name="Andreopoulos W."/>
            <person name="Labutti K."/>
            <person name="Pangilinan J."/>
            <person name="Ruiz-Duenas F.J."/>
            <person name="Barrasa J.M."/>
            <person name="Sanchez-Garcia M."/>
            <person name="Camarero S."/>
            <person name="Miyauchi S."/>
            <person name="Serrano A."/>
            <person name="Linde D."/>
            <person name="Babiker R."/>
            <person name="Drula E."/>
            <person name="Ayuso-Fernandez I."/>
            <person name="Pacheco R."/>
            <person name="Padilla G."/>
            <person name="Ferreira P."/>
            <person name="Barriuso J."/>
            <person name="Kellner H."/>
            <person name="Castanera R."/>
            <person name="Alfaro M."/>
            <person name="Ramirez L."/>
            <person name="Pisabarro A.G."/>
            <person name="Kuo A."/>
            <person name="Tritt A."/>
            <person name="Lipzen A."/>
            <person name="He G."/>
            <person name="Yan M."/>
            <person name="Ng V."/>
            <person name="Cullen D."/>
            <person name="Martin F."/>
            <person name="Rosso M.-N."/>
            <person name="Henrissat B."/>
            <person name="Hibbett D."/>
            <person name="Martinez A.T."/>
            <person name="Grigoriev I.V."/>
        </authorList>
    </citation>
    <scope>NUCLEOTIDE SEQUENCE</scope>
    <source>
        <strain evidence="4">AH 40177</strain>
    </source>
</reference>
<keyword evidence="3" id="KW-0539">Nucleus</keyword>
<dbReference type="GO" id="GO:0006260">
    <property type="term" value="P:DNA replication"/>
    <property type="evidence" value="ECO:0007669"/>
    <property type="project" value="InterPro"/>
</dbReference>
<proteinExistence type="inferred from homology"/>
<accession>A0A9P5P9I3</accession>
<evidence type="ECO:0000313" key="4">
    <source>
        <dbReference type="EMBL" id="KAF9056929.1"/>
    </source>
</evidence>
<evidence type="ECO:0000256" key="3">
    <source>
        <dbReference type="ARBA" id="ARBA00023242"/>
    </source>
</evidence>
<comment type="similarity">
    <text evidence="2">Belongs to the replication factor A protein 3 family.</text>
</comment>
<dbReference type="GO" id="GO:0006281">
    <property type="term" value="P:DNA repair"/>
    <property type="evidence" value="ECO:0007669"/>
    <property type="project" value="InterPro"/>
</dbReference>